<evidence type="ECO:0000313" key="1">
    <source>
        <dbReference type="EMBL" id="KIV91673.1"/>
    </source>
</evidence>
<sequence length="448" mass="49991">MLVTQKKRLTLLISIVLVFVTISVVLAGGWIKLPHRLQSSGLWPHRSPIDDKPFSNEKPGVPESHIELFSASNKKGRYFEISFGGEEALNPSIIPHPVSKDVWIITAQKSKHTSENSVWFAEIVCNAKFNRKGILSCIDTPTNLPVAATDGDNCEGPFALMSLNVGPHDARAFYGPRRPYLVYGSNSGYTCFGQWIQDFRMLMDWEGPSMGDIDFKFGTELQRPAPFNALEKNFFVFWDKNGDIYVHHDMAPTRAFARLHSDGSVGPDLAPLALQNDNKCVAEYLPSIAPHLESIHQATNSLSITLCARSDPSCEPDDSNTFILTIIQHKTFYAFHSVYEPYPVLFHRTAPFHIFAISRKPLWYHGRAKQGEARNPNLKGSASGHAQPWNQTEMMYTTSIAWKTHGQKYHGYIDDQVFIGFGIEDKGTGGIDVPASALLSDYGLCSVL</sequence>
<dbReference type="AlphaFoldDB" id="A0A0D1ZXU1"/>
<dbReference type="HOGENOM" id="CLU_024135_0_0_1"/>
<proteinExistence type="predicted"/>
<dbReference type="GeneID" id="27324032"/>
<dbReference type="RefSeq" id="XP_016223247.1">
    <property type="nucleotide sequence ID" value="XM_016370954.1"/>
</dbReference>
<organism evidence="1 2">
    <name type="scientific">Exophiala mesophila</name>
    <name type="common">Black yeast-like fungus</name>
    <dbReference type="NCBI Taxonomy" id="212818"/>
    <lineage>
        <taxon>Eukaryota</taxon>
        <taxon>Fungi</taxon>
        <taxon>Dikarya</taxon>
        <taxon>Ascomycota</taxon>
        <taxon>Pezizomycotina</taxon>
        <taxon>Eurotiomycetes</taxon>
        <taxon>Chaetothyriomycetidae</taxon>
        <taxon>Chaetothyriales</taxon>
        <taxon>Herpotrichiellaceae</taxon>
        <taxon>Exophiala</taxon>
    </lineage>
</organism>
<keyword evidence="2" id="KW-1185">Reference proteome</keyword>
<name>A0A0D1ZXU1_EXOME</name>
<dbReference type="OMA" id="LTIFQHK"/>
<dbReference type="OrthoDB" id="2522565at2759"/>
<dbReference type="VEuPathDB" id="FungiDB:PV10_06187"/>
<dbReference type="Proteomes" id="UP000054302">
    <property type="component" value="Unassembled WGS sequence"/>
</dbReference>
<dbReference type="EMBL" id="KN847523">
    <property type="protein sequence ID" value="KIV91673.1"/>
    <property type="molecule type" value="Genomic_DNA"/>
</dbReference>
<gene>
    <name evidence="1" type="ORF">PV10_06187</name>
</gene>
<evidence type="ECO:0000313" key="2">
    <source>
        <dbReference type="Proteomes" id="UP000054302"/>
    </source>
</evidence>
<protein>
    <submittedName>
        <fullName evidence="1">Uncharacterized protein</fullName>
    </submittedName>
</protein>
<accession>A0A0D1ZXU1</accession>
<reference evidence="1 2" key="1">
    <citation type="submission" date="2015-01" db="EMBL/GenBank/DDBJ databases">
        <title>The Genome Sequence of Exophiala mesophila CBS40295.</title>
        <authorList>
            <consortium name="The Broad Institute Genomics Platform"/>
            <person name="Cuomo C."/>
            <person name="de Hoog S."/>
            <person name="Gorbushina A."/>
            <person name="Stielow B."/>
            <person name="Teixiera M."/>
            <person name="Abouelleil A."/>
            <person name="Chapman S.B."/>
            <person name="Priest M."/>
            <person name="Young S.K."/>
            <person name="Wortman J."/>
            <person name="Nusbaum C."/>
            <person name="Birren B."/>
        </authorList>
    </citation>
    <scope>NUCLEOTIDE SEQUENCE [LARGE SCALE GENOMIC DNA]</scope>
    <source>
        <strain evidence="1 2">CBS 40295</strain>
    </source>
</reference>